<dbReference type="InterPro" id="IPR006710">
    <property type="entry name" value="Glyco_hydro_43"/>
</dbReference>
<evidence type="ECO:0000313" key="8">
    <source>
        <dbReference type="EMBL" id="EGB01803.1"/>
    </source>
</evidence>
<keyword evidence="4" id="KW-0326">Glycosidase</keyword>
<organism evidence="9">
    <name type="scientific">Aureococcus anophagefferens</name>
    <name type="common">Harmful bloom alga</name>
    <dbReference type="NCBI Taxonomy" id="44056"/>
    <lineage>
        <taxon>Eukaryota</taxon>
        <taxon>Sar</taxon>
        <taxon>Stramenopiles</taxon>
        <taxon>Ochrophyta</taxon>
        <taxon>Pelagophyceae</taxon>
        <taxon>Pelagomonadales</taxon>
        <taxon>Pelagomonadaceae</taxon>
        <taxon>Aureococcus</taxon>
    </lineage>
</organism>
<dbReference type="PANTHER" id="PTHR43772">
    <property type="entry name" value="ENDO-1,4-BETA-XYLANASE"/>
    <property type="match status" value="1"/>
</dbReference>
<feature type="chain" id="PRO_5003264810" description="Glycoside hydrolase" evidence="7">
    <location>
        <begin position="28"/>
        <end position="164"/>
    </location>
</feature>
<dbReference type="GO" id="GO:0005975">
    <property type="term" value="P:carbohydrate metabolic process"/>
    <property type="evidence" value="ECO:0007669"/>
    <property type="project" value="InterPro"/>
</dbReference>
<dbReference type="AlphaFoldDB" id="F0YSV6"/>
<evidence type="ECO:0000256" key="4">
    <source>
        <dbReference type="ARBA" id="ARBA00023295"/>
    </source>
</evidence>
<evidence type="ECO:0000256" key="1">
    <source>
        <dbReference type="ARBA" id="ARBA00009865"/>
    </source>
</evidence>
<dbReference type="GeneID" id="20227543"/>
<keyword evidence="9" id="KW-1185">Reference proteome</keyword>
<gene>
    <name evidence="8" type="ORF">AURANDRAFT_69480</name>
</gene>
<evidence type="ECO:0000256" key="6">
    <source>
        <dbReference type="SAM" id="MobiDB-lite"/>
    </source>
</evidence>
<evidence type="ECO:0008006" key="10">
    <source>
        <dbReference type="Google" id="ProtNLM"/>
    </source>
</evidence>
<evidence type="ECO:0000256" key="5">
    <source>
        <dbReference type="PIRSR" id="PIRSR606710-2"/>
    </source>
</evidence>
<proteinExistence type="inferred from homology"/>
<evidence type="ECO:0000256" key="2">
    <source>
        <dbReference type="ARBA" id="ARBA00022801"/>
    </source>
</evidence>
<sequence>MAHRGLVVLAPLLAAATNPLVPHTGMADPHVHVFNGTLYMYSTHDLIEQGASGCCGGDWWIWTAPYPGGPWTNVSSQGLPAWTPESLKETNSLWATDAAEHKGRYYWYVSIGGKQIAVFEADAPTGPWRDPLGDFLLANGSSLSPPTNIRDPGVLRDDDGRHYI</sequence>
<feature type="compositionally biased region" description="Basic and acidic residues" evidence="6">
    <location>
        <begin position="153"/>
        <end position="164"/>
    </location>
</feature>
<dbReference type="Gene3D" id="2.115.10.20">
    <property type="entry name" value="Glycosyl hydrolase domain, family 43"/>
    <property type="match status" value="1"/>
</dbReference>
<dbReference type="KEGG" id="aaf:AURANDRAFT_69480"/>
<dbReference type="Proteomes" id="UP000002729">
    <property type="component" value="Unassembled WGS sequence"/>
</dbReference>
<dbReference type="Pfam" id="PF04616">
    <property type="entry name" value="Glyco_hydro_43"/>
    <property type="match status" value="1"/>
</dbReference>
<evidence type="ECO:0000256" key="3">
    <source>
        <dbReference type="ARBA" id="ARBA00023277"/>
    </source>
</evidence>
<feature type="non-terminal residue" evidence="8">
    <location>
        <position position="164"/>
    </location>
</feature>
<dbReference type="GO" id="GO:0004553">
    <property type="term" value="F:hydrolase activity, hydrolyzing O-glycosyl compounds"/>
    <property type="evidence" value="ECO:0007669"/>
    <property type="project" value="InterPro"/>
</dbReference>
<dbReference type="SUPFAM" id="SSF75005">
    <property type="entry name" value="Arabinanase/levansucrase/invertase"/>
    <property type="match status" value="1"/>
</dbReference>
<dbReference type="EMBL" id="GL834158">
    <property type="protein sequence ID" value="EGB01803.1"/>
    <property type="molecule type" value="Genomic_DNA"/>
</dbReference>
<dbReference type="RefSeq" id="XP_009043498.1">
    <property type="nucleotide sequence ID" value="XM_009045250.1"/>
</dbReference>
<accession>F0YSV6</accession>
<reference evidence="8 9" key="1">
    <citation type="journal article" date="2011" name="Proc. Natl. Acad. Sci. U.S.A.">
        <title>Niche of harmful alga Aureococcus anophagefferens revealed through ecogenomics.</title>
        <authorList>
            <person name="Gobler C.J."/>
            <person name="Berry D.L."/>
            <person name="Dyhrman S.T."/>
            <person name="Wilhelm S.W."/>
            <person name="Salamov A."/>
            <person name="Lobanov A.V."/>
            <person name="Zhang Y."/>
            <person name="Collier J.L."/>
            <person name="Wurch L.L."/>
            <person name="Kustka A.B."/>
            <person name="Dill B.D."/>
            <person name="Shah M."/>
            <person name="VerBerkmoes N.C."/>
            <person name="Kuo A."/>
            <person name="Terry A."/>
            <person name="Pangilinan J."/>
            <person name="Lindquist E.A."/>
            <person name="Lucas S."/>
            <person name="Paulsen I.T."/>
            <person name="Hattenrath-Lehmann T.K."/>
            <person name="Talmage S.C."/>
            <person name="Walker E.A."/>
            <person name="Koch F."/>
            <person name="Burson A.M."/>
            <person name="Marcoval M.A."/>
            <person name="Tang Y.Z."/>
            <person name="Lecleir G.R."/>
            <person name="Coyne K.J."/>
            <person name="Berg G.M."/>
            <person name="Bertrand E.M."/>
            <person name="Saito M.A."/>
            <person name="Gladyshev V.N."/>
            <person name="Grigoriev I.V."/>
        </authorList>
    </citation>
    <scope>NUCLEOTIDE SEQUENCE [LARGE SCALE GENOMIC DNA]</scope>
    <source>
        <strain evidence="9">CCMP 1984</strain>
    </source>
</reference>
<name>F0YSV6_AURAN</name>
<feature type="signal peptide" evidence="7">
    <location>
        <begin position="1"/>
        <end position="27"/>
    </location>
</feature>
<dbReference type="InterPro" id="IPR052176">
    <property type="entry name" value="Glycosyl_Hydrlase_43_Enz"/>
</dbReference>
<keyword evidence="2" id="KW-0378">Hydrolase</keyword>
<dbReference type="InterPro" id="IPR023296">
    <property type="entry name" value="Glyco_hydro_beta-prop_sf"/>
</dbReference>
<feature type="site" description="Important for catalytic activity, responsible for pKa modulation of the active site Glu and correct orientation of both the proton donor and substrate" evidence="5">
    <location>
        <position position="151"/>
    </location>
</feature>
<keyword evidence="7" id="KW-0732">Signal</keyword>
<dbReference type="PANTHER" id="PTHR43772:SF2">
    <property type="entry name" value="PUTATIVE (AFU_ORTHOLOGUE AFUA_2G04480)-RELATED"/>
    <property type="match status" value="1"/>
</dbReference>
<evidence type="ECO:0000256" key="7">
    <source>
        <dbReference type="SAM" id="SignalP"/>
    </source>
</evidence>
<feature type="region of interest" description="Disordered" evidence="6">
    <location>
        <begin position="143"/>
        <end position="164"/>
    </location>
</feature>
<dbReference type="InParanoid" id="F0YSV6"/>
<protein>
    <recommendedName>
        <fullName evidence="10">Glycoside hydrolase</fullName>
    </recommendedName>
</protein>
<dbReference type="OrthoDB" id="5211809at2759"/>
<comment type="similarity">
    <text evidence="1">Belongs to the glycosyl hydrolase 43 family.</text>
</comment>
<keyword evidence="3" id="KW-0119">Carbohydrate metabolism</keyword>
<evidence type="ECO:0000313" key="9">
    <source>
        <dbReference type="Proteomes" id="UP000002729"/>
    </source>
</evidence>